<evidence type="ECO:0000313" key="11">
    <source>
        <dbReference type="EMBL" id="GAO52348.1"/>
    </source>
</evidence>
<protein>
    <recommendedName>
        <fullName evidence="3">Conserved oligomeric Golgi complex subunit 4</fullName>
    </recommendedName>
    <alternativeName>
        <fullName evidence="8">Component of oligomeric Golgi complex 4</fullName>
    </alternativeName>
</protein>
<dbReference type="Pfam" id="PF20663">
    <property type="entry name" value="COG4_N"/>
    <property type="match status" value="1"/>
</dbReference>
<evidence type="ECO:0000256" key="1">
    <source>
        <dbReference type="ARBA" id="ARBA00004395"/>
    </source>
</evidence>
<evidence type="ECO:0000256" key="7">
    <source>
        <dbReference type="ARBA" id="ARBA00023136"/>
    </source>
</evidence>
<dbReference type="InterPro" id="IPR048680">
    <property type="entry name" value="COG4_N"/>
</dbReference>
<evidence type="ECO:0000313" key="12">
    <source>
        <dbReference type="Proteomes" id="UP000033140"/>
    </source>
</evidence>
<dbReference type="STRING" id="698492.A0A0E9NRB4"/>
<dbReference type="InterPro" id="IPR013167">
    <property type="entry name" value="COG4_M"/>
</dbReference>
<dbReference type="GO" id="GO:0000139">
    <property type="term" value="C:Golgi membrane"/>
    <property type="evidence" value="ECO:0007669"/>
    <property type="project" value="UniProtKB-SubCell"/>
</dbReference>
<evidence type="ECO:0000256" key="6">
    <source>
        <dbReference type="ARBA" id="ARBA00023034"/>
    </source>
</evidence>
<sequence>MAPIDPPSIHTATSLPQLHSALDALSTLDASLTASLKLHLANRAALDTELRALTTHRARLIDAGEVVGRLGEVVGKAGRGAESVGARVRNLDLEGQRVRETREVVIATQDLKDSIRDITTALEAPVPDYTRVIDALEHALAHPGSVLESPFAAAVVPSEAAPLLPHETIANAGEKLVGVVESEFWAAVKSGDSGAAETWIRTFSRIGKPNIGVSVYQKFVVDLTVQKLKSITISTPDPSTYPTTFGTLLSILAKLLTTHTPIIASTFDIHSALEIARKLQNEGDRRGALILNSHWEERGVERAIGRTRGWGWEKLTEAFTGGEKKMRGVAQNALKGSLSAAVSRVASPAPGTGGRRSLDARDREGGSVEDVLGAEDVRELDLLSVELGTFLARWNAYTGYVEQKVEIDGINTVLAESALEKKVAERVLGVYVELTTHLLRRNLEKAFVMEEKLEQITSVVDDLFYITKSLLSRTLATGDVCAIRGVVSGLRRILESDFLGVARRRVSSGVVTERCAWVNNLYTARIYLARVIDELTGRALSPEDVKEVLEELRGGVEGRIEGVCGEGVRGLFEGVVKRGMRGVVEDAFAGTDYTSPSTAPSTVATKFSKAYNNLLAPLSKDLLPALLTTLLLTHALPHLSSLLTQHILTIPIRGEINFINLERDVSAIVAIATERVGWEGREVLRGVLEVVEGVGEGIEEGSG</sequence>
<keyword evidence="4" id="KW-0813">Transport</keyword>
<keyword evidence="7" id="KW-0472">Membrane</keyword>
<dbReference type="Pfam" id="PF08318">
    <property type="entry name" value="COG4_m"/>
    <property type="match status" value="1"/>
</dbReference>
<comment type="similarity">
    <text evidence="2">Belongs to the COG4 family.</text>
</comment>
<evidence type="ECO:0000256" key="8">
    <source>
        <dbReference type="ARBA" id="ARBA00031340"/>
    </source>
</evidence>
<reference evidence="11 12" key="3">
    <citation type="journal article" date="2015" name="Genome Announc.">
        <title>Draft Genome Sequence of the Archiascomycetous Yeast Saitoella complicata.</title>
        <authorList>
            <person name="Yamauchi K."/>
            <person name="Kondo S."/>
            <person name="Hamamoto M."/>
            <person name="Takahashi Y."/>
            <person name="Ogura Y."/>
            <person name="Hayashi T."/>
            <person name="Nishida H."/>
        </authorList>
    </citation>
    <scope>NUCLEOTIDE SEQUENCE [LARGE SCALE GENOMIC DNA]</scope>
    <source>
        <strain evidence="11 12">NRRL Y-17804</strain>
    </source>
</reference>
<evidence type="ECO:0000259" key="10">
    <source>
        <dbReference type="SMART" id="SM00762"/>
    </source>
</evidence>
<keyword evidence="5" id="KW-0653">Protein transport</keyword>
<reference evidence="11 12" key="2">
    <citation type="journal article" date="2014" name="J. Gen. Appl. Microbiol.">
        <title>The early diverging ascomycetous budding yeast Saitoella complicata has three histone deacetylases belonging to the Clr6, Hos2, and Rpd3 lineages.</title>
        <authorList>
            <person name="Nishida H."/>
            <person name="Matsumoto T."/>
            <person name="Kondo S."/>
            <person name="Hamamoto M."/>
            <person name="Yoshikawa H."/>
        </authorList>
    </citation>
    <scope>NUCLEOTIDE SEQUENCE [LARGE SCALE GENOMIC DNA]</scope>
    <source>
        <strain evidence="11 12">NRRL Y-17804</strain>
    </source>
</reference>
<dbReference type="EMBL" id="BACD03000066">
    <property type="protein sequence ID" value="GAO52348.1"/>
    <property type="molecule type" value="Genomic_DNA"/>
</dbReference>
<name>A0A0E9NRB4_SAICN</name>
<feature type="domain" description="COG4 transport protein middle alpha-helical bundle" evidence="10">
    <location>
        <begin position="169"/>
        <end position="507"/>
    </location>
</feature>
<organism evidence="11 12">
    <name type="scientific">Saitoella complicata (strain BCRC 22490 / CBS 7301 / JCM 7358 / NBRC 10748 / NRRL Y-17804)</name>
    <dbReference type="NCBI Taxonomy" id="698492"/>
    <lineage>
        <taxon>Eukaryota</taxon>
        <taxon>Fungi</taxon>
        <taxon>Dikarya</taxon>
        <taxon>Ascomycota</taxon>
        <taxon>Taphrinomycotina</taxon>
        <taxon>Taphrinomycotina incertae sedis</taxon>
        <taxon>Saitoella</taxon>
    </lineage>
</organism>
<dbReference type="Proteomes" id="UP000033140">
    <property type="component" value="Unassembled WGS sequence"/>
</dbReference>
<dbReference type="OMA" id="LARWNAY"/>
<dbReference type="AlphaFoldDB" id="A0A0E9NRB4"/>
<keyword evidence="6" id="KW-0333">Golgi apparatus</keyword>
<dbReference type="SMART" id="SM00762">
    <property type="entry name" value="Cog4"/>
    <property type="match status" value="1"/>
</dbReference>
<evidence type="ECO:0000256" key="5">
    <source>
        <dbReference type="ARBA" id="ARBA00022927"/>
    </source>
</evidence>
<dbReference type="Pfam" id="PF20662">
    <property type="entry name" value="COG4_C"/>
    <property type="match status" value="1"/>
</dbReference>
<evidence type="ECO:0000256" key="2">
    <source>
        <dbReference type="ARBA" id="ARBA00009215"/>
    </source>
</evidence>
<dbReference type="OrthoDB" id="47059at2759"/>
<dbReference type="PANTHER" id="PTHR24016:SF0">
    <property type="entry name" value="CONSERVED OLIGOMERIC GOLGI COMPLEX SUBUNIT 4"/>
    <property type="match status" value="1"/>
</dbReference>
<dbReference type="InterPro" id="IPR048682">
    <property type="entry name" value="COG4"/>
</dbReference>
<evidence type="ECO:0000256" key="9">
    <source>
        <dbReference type="SAM" id="MobiDB-lite"/>
    </source>
</evidence>
<comment type="subcellular location">
    <subcellularLocation>
        <location evidence="1">Golgi apparatus membrane</location>
        <topology evidence="1">Peripheral membrane protein</topology>
    </subcellularLocation>
</comment>
<evidence type="ECO:0000256" key="4">
    <source>
        <dbReference type="ARBA" id="ARBA00022448"/>
    </source>
</evidence>
<dbReference type="RefSeq" id="XP_019023752.1">
    <property type="nucleotide sequence ID" value="XM_019166099.1"/>
</dbReference>
<comment type="caution">
    <text evidence="11">The sequence shown here is derived from an EMBL/GenBank/DDBJ whole genome shotgun (WGS) entry which is preliminary data.</text>
</comment>
<gene>
    <name evidence="11" type="ORF">G7K_6426-t1</name>
</gene>
<dbReference type="InterPro" id="IPR048684">
    <property type="entry name" value="COG4_C"/>
</dbReference>
<feature type="region of interest" description="Disordered" evidence="9">
    <location>
        <begin position="345"/>
        <end position="364"/>
    </location>
</feature>
<accession>A0A0E9NRB4</accession>
<dbReference type="PANTHER" id="PTHR24016">
    <property type="entry name" value="CONSERVED OLIGOMERIC GOLGI COMPLEX SUBUNIT 4"/>
    <property type="match status" value="1"/>
</dbReference>
<dbReference type="GO" id="GO:0015031">
    <property type="term" value="P:protein transport"/>
    <property type="evidence" value="ECO:0007669"/>
    <property type="project" value="UniProtKB-KW"/>
</dbReference>
<keyword evidence="12" id="KW-1185">Reference proteome</keyword>
<evidence type="ECO:0000256" key="3">
    <source>
        <dbReference type="ARBA" id="ARBA00020975"/>
    </source>
</evidence>
<reference evidence="11 12" key="1">
    <citation type="journal article" date="2011" name="J. Gen. Appl. Microbiol.">
        <title>Draft genome sequencing of the enigmatic yeast Saitoella complicata.</title>
        <authorList>
            <person name="Nishida H."/>
            <person name="Hamamoto M."/>
            <person name="Sugiyama J."/>
        </authorList>
    </citation>
    <scope>NUCLEOTIDE SEQUENCE [LARGE SCALE GENOMIC DNA]</scope>
    <source>
        <strain evidence="11 12">NRRL Y-17804</strain>
    </source>
</reference>
<proteinExistence type="inferred from homology"/>